<sequence>MHVLYYIIYYLPSGKKTVMFINTVLHQVRLPCYHKKFIVKRPGYVSRPGAQIFKDRRLFFSFYRQKRIFKGKSYPENVINVFDGTLVIFHDLVRINNRGSVSIKTQRKC</sequence>
<accession>A7IUP3</accession>
<dbReference type="Proteomes" id="UP000246715">
    <property type="component" value="Segment"/>
</dbReference>
<organismHost>
    <name type="scientific">Paramecium bursaria</name>
    <dbReference type="NCBI Taxonomy" id="74790"/>
</organismHost>
<gene>
    <name evidence="1" type="primary">m513R</name>
    <name evidence="1" type="ORF">MT325_m513R</name>
</gene>
<evidence type="ECO:0000313" key="2">
    <source>
        <dbReference type="Proteomes" id="UP000246715"/>
    </source>
</evidence>
<evidence type="ECO:0000313" key="1">
    <source>
        <dbReference type="EMBL" id="ABT14067.1"/>
    </source>
</evidence>
<reference evidence="1 2" key="1">
    <citation type="journal article" date="2007" name="Virology">
        <title>Sequence and annotation of the 314-kb MT325 and the 321-kb FR483 viruses that infect Chlorella Pbi.</title>
        <authorList>
            <person name="Fitzgerald L.A."/>
            <person name="Graves M.V."/>
            <person name="Li X."/>
            <person name="Feldblyum T."/>
            <person name="Hartigan J."/>
            <person name="Van Etten J.L."/>
        </authorList>
    </citation>
    <scope>NUCLEOTIDE SEQUENCE [LARGE SCALE GENOMIC DNA]</scope>
    <source>
        <strain evidence="1 2">MT325</strain>
    </source>
</reference>
<organism evidence="1 2">
    <name type="scientific">Paramecium bursaria Chlorella virus MT325</name>
    <name type="common">PBCV-MT325</name>
    <dbReference type="NCBI Taxonomy" id="346932"/>
    <lineage>
        <taxon>Viruses</taxon>
        <taxon>Varidnaviria</taxon>
        <taxon>Bamfordvirae</taxon>
        <taxon>Nucleocytoviricota</taxon>
        <taxon>Megaviricetes</taxon>
        <taxon>Algavirales</taxon>
        <taxon>Phycodnaviridae</taxon>
        <taxon>Chlorovirus</taxon>
        <taxon>Chlorovirus conductrix</taxon>
        <taxon>Paramecium bursaria Chlorella virus A1</taxon>
    </lineage>
</organism>
<name>A7IUP3_PBCVM</name>
<protein>
    <submittedName>
        <fullName evidence="1">Uncharacterized protein m513R</fullName>
    </submittedName>
</protein>
<dbReference type="EMBL" id="DQ491001">
    <property type="protein sequence ID" value="ABT14067.1"/>
    <property type="molecule type" value="Genomic_DNA"/>
</dbReference>
<proteinExistence type="predicted"/>